<dbReference type="eggNOG" id="COG1388">
    <property type="taxonomic scope" value="Bacteria"/>
</dbReference>
<dbReference type="PROSITE" id="PS51910">
    <property type="entry name" value="GH18_2"/>
    <property type="match status" value="1"/>
</dbReference>
<organism evidence="5 6">
    <name type="scientific">Desulfosporosinus acidiphilus (strain DSM 22704 / JCM 16185 / SJ4)</name>
    <dbReference type="NCBI Taxonomy" id="646529"/>
    <lineage>
        <taxon>Bacteria</taxon>
        <taxon>Bacillati</taxon>
        <taxon>Bacillota</taxon>
        <taxon>Clostridia</taxon>
        <taxon>Eubacteriales</taxon>
        <taxon>Desulfitobacteriaceae</taxon>
        <taxon>Desulfosporosinus</taxon>
    </lineage>
</organism>
<dbReference type="Gene3D" id="3.10.350.10">
    <property type="entry name" value="LysM domain"/>
    <property type="match status" value="3"/>
</dbReference>
<dbReference type="Pfam" id="PF00704">
    <property type="entry name" value="Glyco_hydro_18"/>
    <property type="match status" value="1"/>
</dbReference>
<dbReference type="Gene3D" id="3.20.20.80">
    <property type="entry name" value="Glycosidases"/>
    <property type="match status" value="1"/>
</dbReference>
<dbReference type="InterPro" id="IPR041704">
    <property type="entry name" value="CFLE_GH18"/>
</dbReference>
<dbReference type="InterPro" id="IPR001223">
    <property type="entry name" value="Glyco_hydro18_cat"/>
</dbReference>
<feature type="domain" description="LysM" evidence="3">
    <location>
        <begin position="50"/>
        <end position="94"/>
    </location>
</feature>
<dbReference type="SUPFAM" id="SSF51445">
    <property type="entry name" value="(Trans)glycosidases"/>
    <property type="match status" value="1"/>
</dbReference>
<dbReference type="CDD" id="cd00118">
    <property type="entry name" value="LysM"/>
    <property type="match status" value="3"/>
</dbReference>
<dbReference type="PANTHER" id="PTHR46066:SF2">
    <property type="entry name" value="CHITINASE DOMAIN-CONTAINING PROTEIN 1"/>
    <property type="match status" value="1"/>
</dbReference>
<dbReference type="InterPro" id="IPR018392">
    <property type="entry name" value="LysM"/>
</dbReference>
<dbReference type="InterPro" id="IPR029070">
    <property type="entry name" value="Chitinase_insertion_sf"/>
</dbReference>
<proteinExistence type="predicted"/>
<dbReference type="KEGG" id="dai:Desaci_0817"/>
<dbReference type="STRING" id="646529.Desaci_0817"/>
<accession>I4D250</accession>
<protein>
    <submittedName>
        <fullName evidence="5">Putative glycosyl hydrolase</fullName>
    </submittedName>
</protein>
<dbReference type="GO" id="GO:0070492">
    <property type="term" value="F:oligosaccharide binding"/>
    <property type="evidence" value="ECO:0007669"/>
    <property type="project" value="TreeGrafter"/>
</dbReference>
<keyword evidence="1 5" id="KW-0378">Hydrolase</keyword>
<dbReference type="PANTHER" id="PTHR46066">
    <property type="entry name" value="CHITINASE DOMAIN-CONTAINING PROTEIN 1 FAMILY MEMBER"/>
    <property type="match status" value="1"/>
</dbReference>
<evidence type="ECO:0000256" key="2">
    <source>
        <dbReference type="ARBA" id="ARBA00023295"/>
    </source>
</evidence>
<sequence length="470" mass="52534">MQIHVVQHGETLDRIAITYGISTTNLMRYNGLQDHNLVSGLALIIPSSTQPYTVKSGDTLWKIAKKSGTTVSALIAANNIKNPEHIYPGTVLTVPTRTHIVKSGESLWKISRNYGVTIQSIVNMNNMTNPNAIYPGMVLIIPGTSKSSIEVNAYSYQSGDITVESLRNYGQYLTYYCPFAYGVQSDGGLAPLNDGSLIQEADAQKIVPMMSISNFSSETLGSNVAHSILSDQGIQAILLSNVLNIMKTKGYKILNIDFENVLQTDRDLYSKFVENAVNHLHPEGYLVSTALAPKTSAEQRGLLYEAHDYAAHGRIADFVVLMTYEWGYRLGPPQAISPLNQINRVLDYAVSVIPRKKIFMGFQTYARDWTLPHVRGQSAETFSPQYAVHQAIRYGVPIHYDQPSESPFYNYVDAQGRHHQVWFEDPRSAQAKFNTVKNHNIGGISYWVLDTSFPQNWFLLADNFNISKRL</sequence>
<dbReference type="GO" id="GO:0016798">
    <property type="term" value="F:hydrolase activity, acting on glycosyl bonds"/>
    <property type="evidence" value="ECO:0007669"/>
    <property type="project" value="UniProtKB-KW"/>
</dbReference>
<dbReference type="InterPro" id="IPR036779">
    <property type="entry name" value="LysM_dom_sf"/>
</dbReference>
<dbReference type="SMART" id="SM00257">
    <property type="entry name" value="LysM"/>
    <property type="match status" value="3"/>
</dbReference>
<dbReference type="PROSITE" id="PS51782">
    <property type="entry name" value="LYSM"/>
    <property type="match status" value="3"/>
</dbReference>
<dbReference type="Gene3D" id="3.10.50.10">
    <property type="match status" value="1"/>
</dbReference>
<dbReference type="GO" id="GO:0005975">
    <property type="term" value="P:carbohydrate metabolic process"/>
    <property type="evidence" value="ECO:0007669"/>
    <property type="project" value="InterPro"/>
</dbReference>
<dbReference type="EMBL" id="CP003639">
    <property type="protein sequence ID" value="AFM39874.1"/>
    <property type="molecule type" value="Genomic_DNA"/>
</dbReference>
<feature type="domain" description="GH18" evidence="4">
    <location>
        <begin position="145"/>
        <end position="470"/>
    </location>
</feature>
<dbReference type="eggNOG" id="COG3858">
    <property type="taxonomic scope" value="Bacteria"/>
</dbReference>
<dbReference type="Pfam" id="PF01476">
    <property type="entry name" value="LysM"/>
    <property type="match status" value="3"/>
</dbReference>
<feature type="domain" description="LysM" evidence="3">
    <location>
        <begin position="2"/>
        <end position="45"/>
    </location>
</feature>
<dbReference type="SMART" id="SM00636">
    <property type="entry name" value="Glyco_18"/>
    <property type="match status" value="1"/>
</dbReference>
<dbReference type="GO" id="GO:0008061">
    <property type="term" value="F:chitin binding"/>
    <property type="evidence" value="ECO:0007669"/>
    <property type="project" value="InterPro"/>
</dbReference>
<evidence type="ECO:0000256" key="1">
    <source>
        <dbReference type="ARBA" id="ARBA00022801"/>
    </source>
</evidence>
<dbReference type="HOGENOM" id="CLU_037415_4_1_9"/>
<keyword evidence="2" id="KW-0326">Glycosidase</keyword>
<gene>
    <name evidence="5" type="ordered locus">Desaci_0817</name>
</gene>
<evidence type="ECO:0000313" key="6">
    <source>
        <dbReference type="Proteomes" id="UP000002892"/>
    </source>
</evidence>
<evidence type="ECO:0000259" key="4">
    <source>
        <dbReference type="PROSITE" id="PS51910"/>
    </source>
</evidence>
<feature type="domain" description="LysM" evidence="3">
    <location>
        <begin position="97"/>
        <end position="141"/>
    </location>
</feature>
<keyword evidence="6" id="KW-1185">Reference proteome</keyword>
<dbReference type="SUPFAM" id="SSF54106">
    <property type="entry name" value="LysM domain"/>
    <property type="match status" value="3"/>
</dbReference>
<dbReference type="AlphaFoldDB" id="I4D250"/>
<dbReference type="CDD" id="cd02874">
    <property type="entry name" value="GH18_CFLE_spore_hydrolase"/>
    <property type="match status" value="1"/>
</dbReference>
<evidence type="ECO:0000259" key="3">
    <source>
        <dbReference type="PROSITE" id="PS51782"/>
    </source>
</evidence>
<dbReference type="Proteomes" id="UP000002892">
    <property type="component" value="Chromosome"/>
</dbReference>
<dbReference type="RefSeq" id="WP_014825885.1">
    <property type="nucleotide sequence ID" value="NC_018068.1"/>
</dbReference>
<dbReference type="InterPro" id="IPR017853">
    <property type="entry name" value="GH"/>
</dbReference>
<dbReference type="GO" id="GO:0012505">
    <property type="term" value="C:endomembrane system"/>
    <property type="evidence" value="ECO:0007669"/>
    <property type="project" value="TreeGrafter"/>
</dbReference>
<dbReference type="OrthoDB" id="9769314at2"/>
<dbReference type="InterPro" id="IPR011583">
    <property type="entry name" value="Chitinase_II/V-like_cat"/>
</dbReference>
<evidence type="ECO:0000313" key="5">
    <source>
        <dbReference type="EMBL" id="AFM39874.1"/>
    </source>
</evidence>
<reference evidence="5 6" key="1">
    <citation type="journal article" date="2012" name="J. Bacteriol.">
        <title>Complete genome sequences of Desulfosporosinus orientis DSM765T, Desulfosporosinus youngiae DSM17734T, Desulfosporosinus meridiei DSM13257T, and Desulfosporosinus acidiphilus DSM22704T.</title>
        <authorList>
            <person name="Pester M."/>
            <person name="Brambilla E."/>
            <person name="Alazard D."/>
            <person name="Rattei T."/>
            <person name="Weinmaier T."/>
            <person name="Han J."/>
            <person name="Lucas S."/>
            <person name="Lapidus A."/>
            <person name="Cheng J.F."/>
            <person name="Goodwin L."/>
            <person name="Pitluck S."/>
            <person name="Peters L."/>
            <person name="Ovchinnikova G."/>
            <person name="Teshima H."/>
            <person name="Detter J.C."/>
            <person name="Han C.S."/>
            <person name="Tapia R."/>
            <person name="Land M.L."/>
            <person name="Hauser L."/>
            <person name="Kyrpides N.C."/>
            <person name="Ivanova N.N."/>
            <person name="Pagani I."/>
            <person name="Huntmann M."/>
            <person name="Wei C.L."/>
            <person name="Davenport K.W."/>
            <person name="Daligault H."/>
            <person name="Chain P.S."/>
            <person name="Chen A."/>
            <person name="Mavromatis K."/>
            <person name="Markowitz V."/>
            <person name="Szeto E."/>
            <person name="Mikhailova N."/>
            <person name="Pati A."/>
            <person name="Wagner M."/>
            <person name="Woyke T."/>
            <person name="Ollivier B."/>
            <person name="Klenk H.P."/>
            <person name="Spring S."/>
            <person name="Loy A."/>
        </authorList>
    </citation>
    <scope>NUCLEOTIDE SEQUENCE [LARGE SCALE GENOMIC DNA]</scope>
    <source>
        <strain evidence="6">DSM 22704 / JCM 16185 / SJ4</strain>
    </source>
</reference>
<name>I4D250_DESAJ</name>